<dbReference type="Proteomes" id="UP000324974">
    <property type="component" value="Chromosome"/>
</dbReference>
<dbReference type="InterPro" id="IPR009057">
    <property type="entry name" value="Homeodomain-like_sf"/>
</dbReference>
<dbReference type="OrthoDB" id="113732at2"/>
<gene>
    <name evidence="6" type="ORF">PX52LOC_03172</name>
</gene>
<feature type="DNA-binding region" description="H-T-H motif" evidence="4">
    <location>
        <begin position="31"/>
        <end position="50"/>
    </location>
</feature>
<dbReference type="RefSeq" id="WP_149110989.1">
    <property type="nucleotide sequence ID" value="NZ_CP042425.1"/>
</dbReference>
<reference evidence="7" key="1">
    <citation type="submission" date="2019-08" db="EMBL/GenBank/DDBJ databases">
        <title>Limnoglobus roseus gen. nov., sp. nov., a novel freshwater planctomycete with a giant genome from the family Gemmataceae.</title>
        <authorList>
            <person name="Kulichevskaya I.S."/>
            <person name="Naumoff D.G."/>
            <person name="Miroshnikov K."/>
            <person name="Ivanova A."/>
            <person name="Philippov D.A."/>
            <person name="Hakobyan A."/>
            <person name="Rijpstra I.C."/>
            <person name="Sinninghe Damste J.S."/>
            <person name="Liesack W."/>
            <person name="Dedysh S.N."/>
        </authorList>
    </citation>
    <scope>NUCLEOTIDE SEQUENCE [LARGE SCALE GENOMIC DNA]</scope>
    <source>
        <strain evidence="7">PX52</strain>
    </source>
</reference>
<dbReference type="PROSITE" id="PS50977">
    <property type="entry name" value="HTH_TETR_2"/>
    <property type="match status" value="1"/>
</dbReference>
<protein>
    <submittedName>
        <fullName evidence="6">TetR/AcrR family transcriptional regulator</fullName>
    </submittedName>
</protein>
<evidence type="ECO:0000256" key="1">
    <source>
        <dbReference type="ARBA" id="ARBA00023015"/>
    </source>
</evidence>
<dbReference type="InterPro" id="IPR023772">
    <property type="entry name" value="DNA-bd_HTH_TetR-type_CS"/>
</dbReference>
<accession>A0A5C1AEV0</accession>
<dbReference type="PRINTS" id="PR00455">
    <property type="entry name" value="HTHTETR"/>
</dbReference>
<dbReference type="SUPFAM" id="SSF46689">
    <property type="entry name" value="Homeodomain-like"/>
    <property type="match status" value="1"/>
</dbReference>
<organism evidence="6 7">
    <name type="scientific">Limnoglobus roseus</name>
    <dbReference type="NCBI Taxonomy" id="2598579"/>
    <lineage>
        <taxon>Bacteria</taxon>
        <taxon>Pseudomonadati</taxon>
        <taxon>Planctomycetota</taxon>
        <taxon>Planctomycetia</taxon>
        <taxon>Gemmatales</taxon>
        <taxon>Gemmataceae</taxon>
        <taxon>Limnoglobus</taxon>
    </lineage>
</organism>
<evidence type="ECO:0000256" key="3">
    <source>
        <dbReference type="ARBA" id="ARBA00023163"/>
    </source>
</evidence>
<keyword evidence="3" id="KW-0804">Transcription</keyword>
<dbReference type="Gene3D" id="1.10.357.10">
    <property type="entry name" value="Tetracycline Repressor, domain 2"/>
    <property type="match status" value="1"/>
</dbReference>
<proteinExistence type="predicted"/>
<dbReference type="KEGG" id="lrs:PX52LOC_03172"/>
<evidence type="ECO:0000313" key="7">
    <source>
        <dbReference type="Proteomes" id="UP000324974"/>
    </source>
</evidence>
<dbReference type="EMBL" id="CP042425">
    <property type="protein sequence ID" value="QEL16232.1"/>
    <property type="molecule type" value="Genomic_DNA"/>
</dbReference>
<dbReference type="GO" id="GO:0003677">
    <property type="term" value="F:DNA binding"/>
    <property type="evidence" value="ECO:0007669"/>
    <property type="project" value="UniProtKB-UniRule"/>
</dbReference>
<evidence type="ECO:0000256" key="4">
    <source>
        <dbReference type="PROSITE-ProRule" id="PRU00335"/>
    </source>
</evidence>
<feature type="domain" description="HTH tetR-type" evidence="5">
    <location>
        <begin position="8"/>
        <end position="68"/>
    </location>
</feature>
<dbReference type="InterPro" id="IPR001647">
    <property type="entry name" value="HTH_TetR"/>
</dbReference>
<sequence length="205" mass="22256">MATGRPREFDPDAALDAAMKVFWHKGYEGASLDDLTHAMGINRPSLYAAFGNKESLFRKALDRYAHGPGSYLHKALAKPTAREAAECLLYGGIDVLTCPESPGGCLVVQTALACGQAAESIRRELVTVRTTSLDLIQKRFEKARHEGDLAKGVDCAGLARYVATVMHGLSVQAASGADRKQLQQVAEWALRAWPVSGSQENERDR</sequence>
<name>A0A5C1AEV0_9BACT</name>
<evidence type="ECO:0000313" key="6">
    <source>
        <dbReference type="EMBL" id="QEL16232.1"/>
    </source>
</evidence>
<evidence type="ECO:0000256" key="2">
    <source>
        <dbReference type="ARBA" id="ARBA00023125"/>
    </source>
</evidence>
<keyword evidence="7" id="KW-1185">Reference proteome</keyword>
<dbReference type="Pfam" id="PF00440">
    <property type="entry name" value="TetR_N"/>
    <property type="match status" value="1"/>
</dbReference>
<keyword evidence="2 4" id="KW-0238">DNA-binding</keyword>
<dbReference type="Gene3D" id="1.10.10.60">
    <property type="entry name" value="Homeodomain-like"/>
    <property type="match status" value="1"/>
</dbReference>
<dbReference type="PANTHER" id="PTHR47506">
    <property type="entry name" value="TRANSCRIPTIONAL REGULATORY PROTEIN"/>
    <property type="match status" value="1"/>
</dbReference>
<dbReference type="Pfam" id="PF16925">
    <property type="entry name" value="TetR_C_13"/>
    <property type="match status" value="1"/>
</dbReference>
<dbReference type="SUPFAM" id="SSF48498">
    <property type="entry name" value="Tetracyclin repressor-like, C-terminal domain"/>
    <property type="match status" value="1"/>
</dbReference>
<dbReference type="InterPro" id="IPR011075">
    <property type="entry name" value="TetR_C"/>
</dbReference>
<dbReference type="AlphaFoldDB" id="A0A5C1AEV0"/>
<dbReference type="PANTHER" id="PTHR47506:SF1">
    <property type="entry name" value="HTH-TYPE TRANSCRIPTIONAL REGULATOR YJDC"/>
    <property type="match status" value="1"/>
</dbReference>
<evidence type="ECO:0000259" key="5">
    <source>
        <dbReference type="PROSITE" id="PS50977"/>
    </source>
</evidence>
<dbReference type="InterPro" id="IPR036271">
    <property type="entry name" value="Tet_transcr_reg_TetR-rel_C_sf"/>
</dbReference>
<dbReference type="PROSITE" id="PS01081">
    <property type="entry name" value="HTH_TETR_1"/>
    <property type="match status" value="1"/>
</dbReference>
<keyword evidence="1" id="KW-0805">Transcription regulation</keyword>